<keyword evidence="15" id="KW-0186">Copper</keyword>
<evidence type="ECO:0000256" key="12">
    <source>
        <dbReference type="ARBA" id="ARBA00022842"/>
    </source>
</evidence>
<keyword evidence="16" id="KW-0406">Ion transport</keyword>
<evidence type="ECO:0000256" key="1">
    <source>
        <dbReference type="ARBA" id="ARBA00004651"/>
    </source>
</evidence>
<dbReference type="InterPro" id="IPR036412">
    <property type="entry name" value="HAD-like_sf"/>
</dbReference>
<evidence type="ECO:0000256" key="17">
    <source>
        <dbReference type="ARBA" id="ARBA00023136"/>
    </source>
</evidence>
<protein>
    <submittedName>
        <fullName evidence="21">Copper-translocating P-type ATPase</fullName>
    </submittedName>
</protein>
<dbReference type="FunFam" id="2.70.150.10:FF:000002">
    <property type="entry name" value="Copper-transporting ATPase 1, putative"/>
    <property type="match status" value="1"/>
</dbReference>
<dbReference type="InterPro" id="IPR023214">
    <property type="entry name" value="HAD_sf"/>
</dbReference>
<evidence type="ECO:0000256" key="7">
    <source>
        <dbReference type="ARBA" id="ARBA00022723"/>
    </source>
</evidence>
<keyword evidence="13" id="KW-1278">Translocase</keyword>
<proteinExistence type="inferred from homology"/>
<keyword evidence="10" id="KW-0187">Copper transport</keyword>
<feature type="transmembrane region" description="Helical" evidence="20">
    <location>
        <begin position="281"/>
        <end position="300"/>
    </location>
</feature>
<dbReference type="EMBL" id="CP048877">
    <property type="protein sequence ID" value="QIJ71004.1"/>
    <property type="molecule type" value="Genomic_DNA"/>
</dbReference>
<keyword evidence="5" id="KW-0597">Phosphoprotein</keyword>
<accession>A0A6G7PTJ6</accession>
<dbReference type="Pfam" id="PF00122">
    <property type="entry name" value="E1-E2_ATPase"/>
    <property type="match status" value="1"/>
</dbReference>
<evidence type="ECO:0000256" key="11">
    <source>
        <dbReference type="ARBA" id="ARBA00022840"/>
    </source>
</evidence>
<dbReference type="KEGG" id="tav:G4V39_01375"/>
<dbReference type="InterPro" id="IPR023299">
    <property type="entry name" value="ATPase_P-typ_cyto_dom_N"/>
</dbReference>
<dbReference type="PANTHER" id="PTHR43520">
    <property type="entry name" value="ATP7, ISOFORM B"/>
    <property type="match status" value="1"/>
</dbReference>
<comment type="subcellular location">
    <subcellularLocation>
        <location evidence="1">Cell membrane</location>
        <topology evidence="1">Multi-pass membrane protein</topology>
    </subcellularLocation>
</comment>
<dbReference type="GO" id="GO:0005524">
    <property type="term" value="F:ATP binding"/>
    <property type="evidence" value="ECO:0007669"/>
    <property type="project" value="UniProtKB-UniRule"/>
</dbReference>
<dbReference type="InterPro" id="IPR023298">
    <property type="entry name" value="ATPase_P-typ_TM_dom_sf"/>
</dbReference>
<keyword evidence="9 20" id="KW-0547">Nucleotide-binding</keyword>
<dbReference type="PRINTS" id="PR00942">
    <property type="entry name" value="CUATPASEI"/>
</dbReference>
<dbReference type="Pfam" id="PF00702">
    <property type="entry name" value="Hydrolase"/>
    <property type="match status" value="1"/>
</dbReference>
<dbReference type="GO" id="GO:0055070">
    <property type="term" value="P:copper ion homeostasis"/>
    <property type="evidence" value="ECO:0007669"/>
    <property type="project" value="TreeGrafter"/>
</dbReference>
<keyword evidence="14 20" id="KW-1133">Transmembrane helix</keyword>
<dbReference type="PRINTS" id="PR00119">
    <property type="entry name" value="CATATPASE"/>
</dbReference>
<dbReference type="Pfam" id="PF00403">
    <property type="entry name" value="HMA"/>
    <property type="match status" value="2"/>
</dbReference>
<dbReference type="SUPFAM" id="SSF55008">
    <property type="entry name" value="HMA, heavy metal-associated domain"/>
    <property type="match status" value="2"/>
</dbReference>
<dbReference type="SFLD" id="SFLDF00027">
    <property type="entry name" value="p-type_atpase"/>
    <property type="match status" value="1"/>
</dbReference>
<dbReference type="PROSITE" id="PS00154">
    <property type="entry name" value="ATPASE_E1_E2"/>
    <property type="match status" value="1"/>
</dbReference>
<dbReference type="GO" id="GO:0005507">
    <property type="term" value="F:copper ion binding"/>
    <property type="evidence" value="ECO:0007669"/>
    <property type="project" value="InterPro"/>
</dbReference>
<feature type="transmembrane region" description="Helical" evidence="20">
    <location>
        <begin position="804"/>
        <end position="823"/>
    </location>
</feature>
<evidence type="ECO:0000256" key="20">
    <source>
        <dbReference type="RuleBase" id="RU362081"/>
    </source>
</evidence>
<evidence type="ECO:0000256" key="4">
    <source>
        <dbReference type="ARBA" id="ARBA00022475"/>
    </source>
</evidence>
<dbReference type="NCBIfam" id="TIGR00003">
    <property type="entry name" value="copper ion binding protein"/>
    <property type="match status" value="1"/>
</dbReference>
<dbReference type="FunFam" id="3.30.70.100:FF:000005">
    <property type="entry name" value="Copper-exporting P-type ATPase A"/>
    <property type="match status" value="2"/>
</dbReference>
<dbReference type="PROSITE" id="PS01047">
    <property type="entry name" value="HMA_1"/>
    <property type="match status" value="2"/>
</dbReference>
<dbReference type="Proteomes" id="UP000502179">
    <property type="component" value="Chromosome"/>
</dbReference>
<dbReference type="SUPFAM" id="SSF81660">
    <property type="entry name" value="Metal cation-transporting ATPase, ATP-binding domain N"/>
    <property type="match status" value="1"/>
</dbReference>
<comment type="catalytic activity">
    <reaction evidence="18">
        <text>Cu(2+)(in) + ATP + H2O = Cu(2+)(out) + ADP + phosphate + H(+)</text>
        <dbReference type="Rhea" id="RHEA:10376"/>
        <dbReference type="ChEBI" id="CHEBI:15377"/>
        <dbReference type="ChEBI" id="CHEBI:15378"/>
        <dbReference type="ChEBI" id="CHEBI:29036"/>
        <dbReference type="ChEBI" id="CHEBI:30616"/>
        <dbReference type="ChEBI" id="CHEBI:43474"/>
        <dbReference type="ChEBI" id="CHEBI:456216"/>
        <dbReference type="EC" id="7.2.2.9"/>
    </reaction>
</comment>
<feature type="transmembrane region" description="Helical" evidence="20">
    <location>
        <begin position="462"/>
        <end position="485"/>
    </location>
</feature>
<comment type="catalytic activity">
    <reaction evidence="19">
        <text>Cu(+)(in) + ATP + H2O = Cu(+)(out) + ADP + phosphate + H(+)</text>
        <dbReference type="Rhea" id="RHEA:25792"/>
        <dbReference type="ChEBI" id="CHEBI:15377"/>
        <dbReference type="ChEBI" id="CHEBI:15378"/>
        <dbReference type="ChEBI" id="CHEBI:30616"/>
        <dbReference type="ChEBI" id="CHEBI:43474"/>
        <dbReference type="ChEBI" id="CHEBI:49552"/>
        <dbReference type="ChEBI" id="CHEBI:456216"/>
        <dbReference type="EC" id="7.2.2.8"/>
    </reaction>
</comment>
<dbReference type="InterPro" id="IPR044492">
    <property type="entry name" value="P_typ_ATPase_HD_dom"/>
</dbReference>
<dbReference type="PANTHER" id="PTHR43520:SF8">
    <property type="entry name" value="P-TYPE CU(+) TRANSPORTER"/>
    <property type="match status" value="1"/>
</dbReference>
<evidence type="ECO:0000256" key="9">
    <source>
        <dbReference type="ARBA" id="ARBA00022741"/>
    </source>
</evidence>
<dbReference type="InterPro" id="IPR008250">
    <property type="entry name" value="ATPase_P-typ_transduc_dom_A_sf"/>
</dbReference>
<dbReference type="InterPro" id="IPR017969">
    <property type="entry name" value="Heavy-metal-associated_CS"/>
</dbReference>
<dbReference type="GO" id="GO:0016887">
    <property type="term" value="F:ATP hydrolysis activity"/>
    <property type="evidence" value="ECO:0007669"/>
    <property type="project" value="InterPro"/>
</dbReference>
<evidence type="ECO:0000256" key="14">
    <source>
        <dbReference type="ARBA" id="ARBA00022989"/>
    </source>
</evidence>
<dbReference type="InterPro" id="IPR018303">
    <property type="entry name" value="ATPase_P-typ_P_site"/>
</dbReference>
<dbReference type="InterPro" id="IPR036163">
    <property type="entry name" value="HMA_dom_sf"/>
</dbReference>
<keyword evidence="11 20" id="KW-0067">ATP-binding</keyword>
<keyword evidence="17 20" id="KW-0472">Membrane</keyword>
<dbReference type="GO" id="GO:0140581">
    <property type="term" value="F:P-type monovalent copper transporter activity"/>
    <property type="evidence" value="ECO:0007669"/>
    <property type="project" value="UniProtKB-EC"/>
</dbReference>
<gene>
    <name evidence="21" type="ORF">G4V39_01375</name>
</gene>
<evidence type="ECO:0000256" key="6">
    <source>
        <dbReference type="ARBA" id="ARBA00022692"/>
    </source>
</evidence>
<feature type="transmembrane region" description="Helical" evidence="20">
    <location>
        <begin position="434"/>
        <end position="456"/>
    </location>
</feature>
<evidence type="ECO:0000256" key="10">
    <source>
        <dbReference type="ARBA" id="ARBA00022796"/>
    </source>
</evidence>
<dbReference type="FunFam" id="3.40.50.1000:FF:000144">
    <property type="entry name" value="copper-transporting ATPase 1 isoform X2"/>
    <property type="match status" value="1"/>
</dbReference>
<feature type="transmembrane region" description="Helical" evidence="20">
    <location>
        <begin position="184"/>
        <end position="204"/>
    </location>
</feature>
<dbReference type="SFLD" id="SFLDG00002">
    <property type="entry name" value="C1.7:_P-type_atpase_like"/>
    <property type="match status" value="1"/>
</dbReference>
<evidence type="ECO:0000313" key="21">
    <source>
        <dbReference type="EMBL" id="QIJ71004.1"/>
    </source>
</evidence>
<dbReference type="NCBIfam" id="TIGR01511">
    <property type="entry name" value="ATPase-IB1_Cu"/>
    <property type="match status" value="1"/>
</dbReference>
<evidence type="ECO:0000256" key="13">
    <source>
        <dbReference type="ARBA" id="ARBA00022967"/>
    </source>
</evidence>
<keyword evidence="22" id="KW-1185">Reference proteome</keyword>
<dbReference type="GO" id="GO:0005886">
    <property type="term" value="C:plasma membrane"/>
    <property type="evidence" value="ECO:0007669"/>
    <property type="project" value="UniProtKB-SubCell"/>
</dbReference>
<dbReference type="SUPFAM" id="SSF56784">
    <property type="entry name" value="HAD-like"/>
    <property type="match status" value="1"/>
</dbReference>
<keyword evidence="8" id="KW-0677">Repeat</keyword>
<evidence type="ECO:0000313" key="22">
    <source>
        <dbReference type="Proteomes" id="UP000502179"/>
    </source>
</evidence>
<keyword evidence="3" id="KW-0813">Transport</keyword>
<dbReference type="Gene3D" id="3.30.70.100">
    <property type="match status" value="2"/>
</dbReference>
<evidence type="ECO:0000256" key="15">
    <source>
        <dbReference type="ARBA" id="ARBA00023008"/>
    </source>
</evidence>
<evidence type="ECO:0000256" key="8">
    <source>
        <dbReference type="ARBA" id="ARBA00022737"/>
    </source>
</evidence>
<keyword evidence="12" id="KW-0460">Magnesium</keyword>
<dbReference type="InterPro" id="IPR027256">
    <property type="entry name" value="P-typ_ATPase_IB"/>
</dbReference>
<dbReference type="SUPFAM" id="SSF81653">
    <property type="entry name" value="Calcium ATPase, transduction domain A"/>
    <property type="match status" value="1"/>
</dbReference>
<evidence type="ECO:0000256" key="16">
    <source>
        <dbReference type="ARBA" id="ARBA00023065"/>
    </source>
</evidence>
<organism evidence="21 22">
    <name type="scientific">Thermosulfuriphilus ammonigenes</name>
    <dbReference type="NCBI Taxonomy" id="1936021"/>
    <lineage>
        <taxon>Bacteria</taxon>
        <taxon>Pseudomonadati</taxon>
        <taxon>Thermodesulfobacteriota</taxon>
        <taxon>Thermodesulfobacteria</taxon>
        <taxon>Thermodesulfobacteriales</taxon>
        <taxon>Thermodesulfobacteriaceae</taxon>
        <taxon>Thermosulfuriphilus</taxon>
    </lineage>
</organism>
<feature type="transmembrane region" description="Helical" evidence="20">
    <location>
        <begin position="216"/>
        <end position="238"/>
    </location>
</feature>
<dbReference type="NCBIfam" id="TIGR01525">
    <property type="entry name" value="ATPase-IB_hvy"/>
    <property type="match status" value="1"/>
</dbReference>
<dbReference type="SUPFAM" id="SSF81665">
    <property type="entry name" value="Calcium ATPase, transmembrane domain M"/>
    <property type="match status" value="1"/>
</dbReference>
<evidence type="ECO:0000256" key="18">
    <source>
        <dbReference type="ARBA" id="ARBA00047424"/>
    </source>
</evidence>
<dbReference type="InterPro" id="IPR059000">
    <property type="entry name" value="ATPase_P-type_domA"/>
</dbReference>
<evidence type="ECO:0000256" key="2">
    <source>
        <dbReference type="ARBA" id="ARBA00006024"/>
    </source>
</evidence>
<dbReference type="CDD" id="cd02094">
    <property type="entry name" value="P-type_ATPase_Cu-like"/>
    <property type="match status" value="1"/>
</dbReference>
<dbReference type="Gene3D" id="3.40.1110.10">
    <property type="entry name" value="Calcium-transporting ATPase, cytoplasmic domain N"/>
    <property type="match status" value="1"/>
</dbReference>
<dbReference type="NCBIfam" id="TIGR01494">
    <property type="entry name" value="ATPase_P-type"/>
    <property type="match status" value="1"/>
</dbReference>
<evidence type="ECO:0000256" key="5">
    <source>
        <dbReference type="ARBA" id="ARBA00022553"/>
    </source>
</evidence>
<dbReference type="InterPro" id="IPR001757">
    <property type="entry name" value="P_typ_ATPase"/>
</dbReference>
<dbReference type="GO" id="GO:0043682">
    <property type="term" value="F:P-type divalent copper transporter activity"/>
    <property type="evidence" value="ECO:0007669"/>
    <property type="project" value="UniProtKB-EC"/>
</dbReference>
<dbReference type="PROSITE" id="PS50846">
    <property type="entry name" value="HMA_2"/>
    <property type="match status" value="2"/>
</dbReference>
<sequence>MNDSPETCSLPGESKAPLQKTDFFKVSGMGCAACAARIEKILRHAPGVFEASVNFAAQKLKVTYDPQKISPEDIAALVKKEGYELIAPRAQRETALVTISGMSCAACAARVEKALSKIPGVFEASVNLASAKARIIYDPGLTGPPRFREAIEKEGYRLLELGPRPETLLASSEAERLSELKRRLLVAWSLGPLIFFLSMEKVFPVVSQIPPDLRRVILFVLTCPVEFYAGWEFLKGAFEGLRHRRTDMNTLVSLGTLSAFFYSAVVTFWPKPFVSAGLPLHVYYDSAAMIIAFVLLGRYLETRARGRATEAVRKLLSLTPAMARVIREGQEVEIPAEALLPGDLVLVRPGERLPADGVIIEGETAIDESMLTGESLPVEKAPGAKVIGGTLNLYGAFRFRVEKVGQETTLATIARLVEEAQGSKARIQRLADKVAGIFVPIVLSIAALTLAVWLLLGPEPRLTNALLSFVSVLVIACPCAMGLATPAAVMVGTGRAAETGILVKNALALEEGARVRVCLFDKTGTLTRGRPEVRGIFPAEGQMAEELLRLAAALEVHSEHPLSKAIVEAARGLELPKVQNVSAYPGQGLAGDLKGHRLLVGKPDWVGKRAPVPQILQEKMTSEAASGRTVILVALRDEVLGFLTIADTLRPEAKEVVRELKELGLKVMMITGDNQPTAAAIARELALDDFLAEVMPQAKAEKVRELQKEGLSIMMVGDGINDAPALAQADLGVALSSGTDIALESADVALMREDLRLVPQTISLCRATLRIIKQNLFWAFGYNILAIPLAAGLFYPLFGWRLNPMVAAAAMAMSSVSVVANALRLKKIAIH</sequence>
<name>A0A6G7PTJ6_9BACT</name>
<keyword evidence="4 20" id="KW-1003">Cell membrane</keyword>
<dbReference type="AlphaFoldDB" id="A0A6G7PTJ6"/>
<evidence type="ECO:0000256" key="19">
    <source>
        <dbReference type="ARBA" id="ARBA00049289"/>
    </source>
</evidence>
<dbReference type="Gene3D" id="2.70.150.10">
    <property type="entry name" value="Calcium-transporting ATPase, cytoplasmic transduction domain A"/>
    <property type="match status" value="1"/>
</dbReference>
<evidence type="ECO:0000256" key="3">
    <source>
        <dbReference type="ARBA" id="ARBA00022448"/>
    </source>
</evidence>
<keyword evidence="6 20" id="KW-0812">Transmembrane</keyword>
<comment type="similarity">
    <text evidence="2 20">Belongs to the cation transport ATPase (P-type) (TC 3.A.3) family. Type IB subfamily.</text>
</comment>
<dbReference type="PROSITE" id="PS01229">
    <property type="entry name" value="COF_2"/>
    <property type="match status" value="1"/>
</dbReference>
<dbReference type="SFLD" id="SFLDS00003">
    <property type="entry name" value="Haloacid_Dehalogenase"/>
    <property type="match status" value="1"/>
</dbReference>
<feature type="transmembrane region" description="Helical" evidence="20">
    <location>
        <begin position="250"/>
        <end position="269"/>
    </location>
</feature>
<dbReference type="Gene3D" id="3.40.50.1000">
    <property type="entry name" value="HAD superfamily/HAD-like"/>
    <property type="match status" value="1"/>
</dbReference>
<keyword evidence="7 20" id="KW-0479">Metal-binding</keyword>
<dbReference type="RefSeq" id="WP_166031226.1">
    <property type="nucleotide sequence ID" value="NZ_CP048877.1"/>
</dbReference>
<feature type="transmembrane region" description="Helical" evidence="20">
    <location>
        <begin position="776"/>
        <end position="798"/>
    </location>
</feature>
<dbReference type="CDD" id="cd00371">
    <property type="entry name" value="HMA"/>
    <property type="match status" value="2"/>
</dbReference>
<dbReference type="InterPro" id="IPR006122">
    <property type="entry name" value="HMA_Cu_ion-bd"/>
</dbReference>
<dbReference type="InterPro" id="IPR006121">
    <property type="entry name" value="HMA_dom"/>
</dbReference>
<reference evidence="21 22" key="1">
    <citation type="submission" date="2020-02" db="EMBL/GenBank/DDBJ databases">
        <title>Genome analysis of Thermosulfuriphilus ammonigenes ST65T, an anaerobic thermophilic chemolithoautotrophic bacterium isolated from a deep-sea hydrothermal vent.</title>
        <authorList>
            <person name="Slobodkina G."/>
            <person name="Allioux M."/>
            <person name="Merkel A."/>
            <person name="Alain K."/>
            <person name="Jebbar M."/>
            <person name="Slobodkin A."/>
        </authorList>
    </citation>
    <scope>NUCLEOTIDE SEQUENCE [LARGE SCALE GENOMIC DNA]</scope>
    <source>
        <strain evidence="21 22">ST65</strain>
    </source>
</reference>